<dbReference type="Proteomes" id="UP001259572">
    <property type="component" value="Unassembled WGS sequence"/>
</dbReference>
<sequence>MDYPRRRAPPMAVPIGGMMKLSALLALMLFLAAPPPAAAQAGRDAPAAQTRRAVPGKPPPPARLSDLAWLAGTWEGEGITGRAREIYLPAADGQIAGHFTQMRGDSLFFYEITAIAVVGNSLEYRVRHFNADLTGWEEKDEVVRFPLVAVEEDAWFFDGLTIRRDGPDNLVTAVVIGDKGGSSREAVFRYRRAR</sequence>
<comment type="caution">
    <text evidence="4">The sequence shown here is derived from an EMBL/GenBank/DDBJ whole genome shotgun (WGS) entry which is preliminary data.</text>
</comment>
<proteinExistence type="predicted"/>
<keyword evidence="2" id="KW-0732">Signal</keyword>
<feature type="domain" description="DUF6265" evidence="3">
    <location>
        <begin position="68"/>
        <end position="174"/>
    </location>
</feature>
<gene>
    <name evidence="4" type="ORF">RQX22_09805</name>
</gene>
<protein>
    <submittedName>
        <fullName evidence="4">DUF6265 family protein</fullName>
    </submittedName>
</protein>
<evidence type="ECO:0000259" key="3">
    <source>
        <dbReference type="Pfam" id="PF19780"/>
    </source>
</evidence>
<feature type="chain" id="PRO_5046157929" evidence="2">
    <location>
        <begin position="40"/>
        <end position="194"/>
    </location>
</feature>
<reference evidence="4 5" key="1">
    <citation type="submission" date="2023-05" db="EMBL/GenBank/DDBJ databases">
        <authorList>
            <person name="Guo Y."/>
        </authorList>
    </citation>
    <scope>NUCLEOTIDE SEQUENCE [LARGE SCALE GENOMIC DNA]</scope>
    <source>
        <strain evidence="4 5">GR2756</strain>
    </source>
</reference>
<evidence type="ECO:0000256" key="2">
    <source>
        <dbReference type="SAM" id="SignalP"/>
    </source>
</evidence>
<evidence type="ECO:0000313" key="4">
    <source>
        <dbReference type="EMBL" id="MDT9599244.1"/>
    </source>
</evidence>
<dbReference type="Pfam" id="PF19780">
    <property type="entry name" value="DUF6265"/>
    <property type="match status" value="1"/>
</dbReference>
<dbReference type="RefSeq" id="WP_315725985.1">
    <property type="nucleotide sequence ID" value="NZ_JAVUPU010000004.1"/>
</dbReference>
<evidence type="ECO:0000256" key="1">
    <source>
        <dbReference type="SAM" id="MobiDB-lite"/>
    </source>
</evidence>
<evidence type="ECO:0000313" key="5">
    <source>
        <dbReference type="Proteomes" id="UP001259572"/>
    </source>
</evidence>
<feature type="region of interest" description="Disordered" evidence="1">
    <location>
        <begin position="40"/>
        <end position="61"/>
    </location>
</feature>
<feature type="signal peptide" evidence="2">
    <location>
        <begin position="1"/>
        <end position="39"/>
    </location>
</feature>
<name>A0ABU3Q768_9SPHN</name>
<keyword evidence="5" id="KW-1185">Reference proteome</keyword>
<accession>A0ABU3Q768</accession>
<organism evidence="4 5">
    <name type="scientific">Sphingosinicella rhizophila</name>
    <dbReference type="NCBI Taxonomy" id="3050082"/>
    <lineage>
        <taxon>Bacteria</taxon>
        <taxon>Pseudomonadati</taxon>
        <taxon>Pseudomonadota</taxon>
        <taxon>Alphaproteobacteria</taxon>
        <taxon>Sphingomonadales</taxon>
        <taxon>Sphingosinicellaceae</taxon>
        <taxon>Sphingosinicella</taxon>
    </lineage>
</organism>
<dbReference type="EMBL" id="JAVUPU010000004">
    <property type="protein sequence ID" value="MDT9599244.1"/>
    <property type="molecule type" value="Genomic_DNA"/>
</dbReference>
<dbReference type="InterPro" id="IPR046232">
    <property type="entry name" value="DUF6265"/>
</dbReference>